<protein>
    <submittedName>
        <fullName evidence="3">Uncharacterized protein</fullName>
    </submittedName>
</protein>
<organism evidence="3 4">
    <name type="scientific">Haemophilus influenzae R3021</name>
    <dbReference type="NCBI Taxonomy" id="375432"/>
    <lineage>
        <taxon>Bacteria</taxon>
        <taxon>Pseudomonadati</taxon>
        <taxon>Pseudomonadota</taxon>
        <taxon>Gammaproteobacteria</taxon>
        <taxon>Pasteurellales</taxon>
        <taxon>Pasteurellaceae</taxon>
        <taxon>Haemophilus</taxon>
    </lineage>
</organism>
<dbReference type="EMBL" id="AAZE01000037">
    <property type="protein sequence ID" value="EDJ89897.1"/>
    <property type="molecule type" value="Genomic_DNA"/>
</dbReference>
<evidence type="ECO:0000313" key="3">
    <source>
        <dbReference type="EMBL" id="EDJ89897.1"/>
    </source>
</evidence>
<feature type="transmembrane region" description="Helical" evidence="2">
    <location>
        <begin position="16"/>
        <end position="36"/>
    </location>
</feature>
<reference evidence="3 4" key="1">
    <citation type="journal article" date="2007" name="Genome Biol.">
        <title>Characterization and modeling of the Haemophilus influenzae core and supragenomes based on the complete genomic sequences of Rd and 12 clinical nontypeable strains.</title>
        <authorList>
            <person name="Hogg J.S."/>
            <person name="Hu F.Z."/>
            <person name="Janto B."/>
            <person name="Boissy R."/>
            <person name="Hayes J."/>
            <person name="Keefe R."/>
            <person name="Post J.C."/>
            <person name="Ehrlich G.D."/>
        </authorList>
    </citation>
    <scope>NUCLEOTIDE SEQUENCE [LARGE SCALE GENOMIC DNA]</scope>
    <source>
        <strain evidence="3 4">R3021</strain>
    </source>
</reference>
<evidence type="ECO:0000256" key="1">
    <source>
        <dbReference type="SAM" id="Coils"/>
    </source>
</evidence>
<keyword evidence="2" id="KW-0812">Transmembrane</keyword>
<name>A4N790_HAEIF</name>
<feature type="coiled-coil region" evidence="1">
    <location>
        <begin position="78"/>
        <end position="105"/>
    </location>
</feature>
<sequence>MAEQNTVAKPFSMLEYGSYTAGIGLFLSLIIKFYIAPYHPHLVEMANLTAPLITPILSFSVALFVGQFGTSPEILRMNKNIKKSIKNLKKQIQNNRDLLQEEDLNKLKKKLSEHINIQSQIGISIHTMEDLSNKLS</sequence>
<proteinExistence type="predicted"/>
<dbReference type="AlphaFoldDB" id="A4N790"/>
<keyword evidence="2" id="KW-0472">Membrane</keyword>
<dbReference type="Proteomes" id="UP000003798">
    <property type="component" value="Unassembled WGS sequence"/>
</dbReference>
<feature type="transmembrane region" description="Helical" evidence="2">
    <location>
        <begin position="48"/>
        <end position="69"/>
    </location>
</feature>
<evidence type="ECO:0000313" key="4">
    <source>
        <dbReference type="Proteomes" id="UP000003798"/>
    </source>
</evidence>
<evidence type="ECO:0000256" key="2">
    <source>
        <dbReference type="SAM" id="Phobius"/>
    </source>
</evidence>
<keyword evidence="1" id="KW-0175">Coiled coil</keyword>
<accession>A4N790</accession>
<gene>
    <name evidence="3" type="ORF">CGSHi22421_00507</name>
</gene>
<keyword evidence="2" id="KW-1133">Transmembrane helix</keyword>